<gene>
    <name evidence="1" type="ORF">V6N11_025682</name>
</gene>
<organism evidence="1 2">
    <name type="scientific">Hibiscus sabdariffa</name>
    <name type="common">roselle</name>
    <dbReference type="NCBI Taxonomy" id="183260"/>
    <lineage>
        <taxon>Eukaryota</taxon>
        <taxon>Viridiplantae</taxon>
        <taxon>Streptophyta</taxon>
        <taxon>Embryophyta</taxon>
        <taxon>Tracheophyta</taxon>
        <taxon>Spermatophyta</taxon>
        <taxon>Magnoliopsida</taxon>
        <taxon>eudicotyledons</taxon>
        <taxon>Gunneridae</taxon>
        <taxon>Pentapetalae</taxon>
        <taxon>rosids</taxon>
        <taxon>malvids</taxon>
        <taxon>Malvales</taxon>
        <taxon>Malvaceae</taxon>
        <taxon>Malvoideae</taxon>
        <taxon>Hibiscus</taxon>
    </lineage>
</organism>
<dbReference type="EMBL" id="JBBPBN010000011">
    <property type="protein sequence ID" value="KAK9028526.1"/>
    <property type="molecule type" value="Genomic_DNA"/>
</dbReference>
<dbReference type="Proteomes" id="UP001396334">
    <property type="component" value="Unassembled WGS sequence"/>
</dbReference>
<comment type="caution">
    <text evidence="1">The sequence shown here is derived from an EMBL/GenBank/DDBJ whole genome shotgun (WGS) entry which is preliminary data.</text>
</comment>
<protein>
    <submittedName>
        <fullName evidence="1">Uncharacterized protein</fullName>
    </submittedName>
</protein>
<evidence type="ECO:0000313" key="2">
    <source>
        <dbReference type="Proteomes" id="UP001396334"/>
    </source>
</evidence>
<keyword evidence="2" id="KW-1185">Reference proteome</keyword>
<evidence type="ECO:0000313" key="1">
    <source>
        <dbReference type="EMBL" id="KAK9028526.1"/>
    </source>
</evidence>
<reference evidence="1 2" key="1">
    <citation type="journal article" date="2024" name="G3 (Bethesda)">
        <title>Genome assembly of Hibiscus sabdariffa L. provides insights into metabolisms of medicinal natural products.</title>
        <authorList>
            <person name="Kim T."/>
        </authorList>
    </citation>
    <scope>NUCLEOTIDE SEQUENCE [LARGE SCALE GENOMIC DNA]</scope>
    <source>
        <strain evidence="1">TK-2024</strain>
        <tissue evidence="1">Old leaves</tissue>
    </source>
</reference>
<sequence length="283" mass="30690">MFPLRRSSLESAGWGSLEVEGERRVVAGGWRRVKLRVNDREREVALIHGPSGPADVAPLRAISVSVASLSPIAATPPSANANASVADLVEDAEDVEGHVHVSENVLLGDENDVFVMGISHAAAALVKVAPSFDAIEEWLAENEDYEVPMYDQPPVKVPAKHPSGGSDPSRVKRARSISSTSSLKDAYCRNDFLHNAHLQPSWLIVMNFEVMLRYYLHINSTTSSPTTLPVVHTLKWNPPSVGYTKINTEEAYNPMTHDAGIRVIARDNTGSLLGGLAQHSANC</sequence>
<proteinExistence type="predicted"/>
<accession>A0ABR2STB9</accession>
<name>A0ABR2STB9_9ROSI</name>